<feature type="binding site" evidence="3">
    <location>
        <position position="137"/>
    </location>
    <ligand>
        <name>carboxy-S-adenosyl-L-methionine</name>
        <dbReference type="ChEBI" id="CHEBI:134278"/>
    </ligand>
</feature>
<feature type="binding site" evidence="3">
    <location>
        <position position="204"/>
    </location>
    <ligand>
        <name>carboxy-S-adenosyl-L-methionine</name>
        <dbReference type="ChEBI" id="CHEBI:134278"/>
    </ligand>
</feature>
<dbReference type="GO" id="GO:0002098">
    <property type="term" value="P:tRNA wobble uridine modification"/>
    <property type="evidence" value="ECO:0007669"/>
    <property type="project" value="InterPro"/>
</dbReference>
<dbReference type="InterPro" id="IPR029063">
    <property type="entry name" value="SAM-dependent_MTases_sf"/>
</dbReference>
<accession>A0A1H6FBT3</accession>
<dbReference type="SUPFAM" id="SSF53335">
    <property type="entry name" value="S-adenosyl-L-methionine-dependent methyltransferases"/>
    <property type="match status" value="1"/>
</dbReference>
<dbReference type="HAMAP" id="MF_01590">
    <property type="entry name" value="tRNA_carboxymethyltr_CmoB"/>
    <property type="match status" value="1"/>
</dbReference>
<dbReference type="PANTHER" id="PTHR43464:SF95">
    <property type="entry name" value="TRNA U34 CARBOXYMETHYLTRANSFERASE"/>
    <property type="match status" value="1"/>
</dbReference>
<protein>
    <recommendedName>
        <fullName evidence="3">tRNA U34 carboxymethyltransferase</fullName>
        <ecNumber evidence="3">2.5.1.-</ecNumber>
    </recommendedName>
</protein>
<dbReference type="EMBL" id="FMSV02000501">
    <property type="protein sequence ID" value="SEH06606.1"/>
    <property type="molecule type" value="Genomic_DNA"/>
</dbReference>
<dbReference type="InterPro" id="IPR027555">
    <property type="entry name" value="Mo5U34_MeTrfas-like"/>
</dbReference>
<comment type="function">
    <text evidence="3">Catalyzes carboxymethyl transfer from carboxy-S-adenosyl-L-methionine (Cx-SAM) to 5-hydroxyuridine (ho5U) to form 5-carboxymethoxyuridine (cmo5U) at position 34 in tRNAs.</text>
</comment>
<organism evidence="4 5">
    <name type="scientific">Candidatus Venteria ishoeyi</name>
    <dbReference type="NCBI Taxonomy" id="1899563"/>
    <lineage>
        <taxon>Bacteria</taxon>
        <taxon>Pseudomonadati</taxon>
        <taxon>Pseudomonadota</taxon>
        <taxon>Gammaproteobacteria</taxon>
        <taxon>Thiotrichales</taxon>
        <taxon>Thiotrichaceae</taxon>
        <taxon>Venteria</taxon>
    </lineage>
</organism>
<comment type="catalytic activity">
    <reaction evidence="3">
        <text>carboxy-S-adenosyl-L-methionine + 5-hydroxyuridine(34) in tRNA = 5-carboxymethoxyuridine(34) in tRNA + S-adenosyl-L-homocysteine + H(+)</text>
        <dbReference type="Rhea" id="RHEA:52848"/>
        <dbReference type="Rhea" id="RHEA-COMP:13381"/>
        <dbReference type="Rhea" id="RHEA-COMP:13383"/>
        <dbReference type="ChEBI" id="CHEBI:15378"/>
        <dbReference type="ChEBI" id="CHEBI:57856"/>
        <dbReference type="ChEBI" id="CHEBI:134278"/>
        <dbReference type="ChEBI" id="CHEBI:136877"/>
        <dbReference type="ChEBI" id="CHEBI:136879"/>
    </reaction>
</comment>
<dbReference type="GO" id="GO:0008168">
    <property type="term" value="F:methyltransferase activity"/>
    <property type="evidence" value="ECO:0007669"/>
    <property type="project" value="UniProtKB-KW"/>
</dbReference>
<evidence type="ECO:0000256" key="1">
    <source>
        <dbReference type="ARBA" id="ARBA00022679"/>
    </source>
</evidence>
<feature type="binding site" evidence="3">
    <location>
        <begin position="159"/>
        <end position="161"/>
    </location>
    <ligand>
        <name>carboxy-S-adenosyl-L-methionine</name>
        <dbReference type="ChEBI" id="CHEBI:134278"/>
    </ligand>
</feature>
<keyword evidence="5" id="KW-1185">Reference proteome</keyword>
<proteinExistence type="inferred from homology"/>
<dbReference type="RefSeq" id="WP_103920363.1">
    <property type="nucleotide sequence ID" value="NZ_FMSV02000501.1"/>
</dbReference>
<evidence type="ECO:0000256" key="3">
    <source>
        <dbReference type="HAMAP-Rule" id="MF_01590"/>
    </source>
</evidence>
<dbReference type="NCBIfam" id="NF011650">
    <property type="entry name" value="PRK15068.1"/>
    <property type="match status" value="1"/>
</dbReference>
<feature type="binding site" evidence="3">
    <location>
        <position position="208"/>
    </location>
    <ligand>
        <name>carboxy-S-adenosyl-L-methionine</name>
        <dbReference type="ChEBI" id="CHEBI:134278"/>
    </ligand>
</feature>
<dbReference type="OrthoDB" id="9773188at2"/>
<dbReference type="Pfam" id="PF08003">
    <property type="entry name" value="Methyltransf_9"/>
    <property type="match status" value="1"/>
</dbReference>
<dbReference type="InterPro" id="IPR010017">
    <property type="entry name" value="CmoB"/>
</dbReference>
<dbReference type="GO" id="GO:0032259">
    <property type="term" value="P:methylation"/>
    <property type="evidence" value="ECO:0007669"/>
    <property type="project" value="UniProtKB-KW"/>
</dbReference>
<dbReference type="GO" id="GO:0016765">
    <property type="term" value="F:transferase activity, transferring alkyl or aryl (other than methyl) groups"/>
    <property type="evidence" value="ECO:0007669"/>
    <property type="project" value="UniProtKB-UniRule"/>
</dbReference>
<evidence type="ECO:0000313" key="5">
    <source>
        <dbReference type="Proteomes" id="UP000236724"/>
    </source>
</evidence>
<keyword evidence="2 3" id="KW-0819">tRNA processing</keyword>
<feature type="binding site" evidence="3">
    <location>
        <position position="112"/>
    </location>
    <ligand>
        <name>carboxy-S-adenosyl-L-methionine</name>
        <dbReference type="ChEBI" id="CHEBI:134278"/>
    </ligand>
</feature>
<dbReference type="EC" id="2.5.1.-" evidence="3"/>
<dbReference type="NCBIfam" id="TIGR00452">
    <property type="entry name" value="tRNA 5-methoxyuridine(34)/uridine 5-oxyacetic acid(34) synthase CmoB"/>
    <property type="match status" value="1"/>
</dbReference>
<reference evidence="4 5" key="1">
    <citation type="submission" date="2016-10" db="EMBL/GenBank/DDBJ databases">
        <authorList>
            <person name="de Groot N.N."/>
        </authorList>
    </citation>
    <scope>NUCLEOTIDE SEQUENCE [LARGE SCALE GENOMIC DNA]</scope>
    <source>
        <strain evidence="4">MBHS1</strain>
    </source>
</reference>
<feature type="binding site" evidence="3">
    <location>
        <begin position="188"/>
        <end position="189"/>
    </location>
    <ligand>
        <name>carboxy-S-adenosyl-L-methionine</name>
        <dbReference type="ChEBI" id="CHEBI:134278"/>
    </ligand>
</feature>
<feature type="binding site" evidence="3">
    <location>
        <position position="323"/>
    </location>
    <ligand>
        <name>carboxy-S-adenosyl-L-methionine</name>
        <dbReference type="ChEBI" id="CHEBI:134278"/>
    </ligand>
</feature>
<dbReference type="PANTHER" id="PTHR43464">
    <property type="entry name" value="METHYLTRANSFERASE"/>
    <property type="match status" value="1"/>
</dbReference>
<dbReference type="Proteomes" id="UP000236724">
    <property type="component" value="Unassembled WGS sequence"/>
</dbReference>
<dbReference type="CDD" id="cd02440">
    <property type="entry name" value="AdoMet_MTases"/>
    <property type="match status" value="1"/>
</dbReference>
<dbReference type="Gene3D" id="3.40.50.150">
    <property type="entry name" value="Vaccinia Virus protein VP39"/>
    <property type="match status" value="1"/>
</dbReference>
<keyword evidence="1 3" id="KW-0808">Transferase</keyword>
<name>A0A1H6FBT3_9GAMM</name>
<evidence type="ECO:0000313" key="4">
    <source>
        <dbReference type="EMBL" id="SEH06606.1"/>
    </source>
</evidence>
<dbReference type="AlphaFoldDB" id="A0A1H6FBT3"/>
<feature type="binding site" evidence="3">
    <location>
        <position position="117"/>
    </location>
    <ligand>
        <name>carboxy-S-adenosyl-L-methionine</name>
        <dbReference type="ChEBI" id="CHEBI:134278"/>
    </ligand>
</feature>
<comment type="subunit">
    <text evidence="3">Homotetramer.</text>
</comment>
<comment type="similarity">
    <text evidence="3">Belongs to the class I-like SAM-binding methyltransferase superfamily. CmoB family.</text>
</comment>
<sequence>MPNADYYADYYQDFVQQLANDPQLQGWAKQLPAQITSRFNPQQHAKFQDWLHLLENLPSLTPTPLQLNQALVSVGEKLPEEINKQLSAAFHVLHPWRKGPFSIHGVHIDSEWRSDWKWARLEQQISPLSGRRVLDVGCGNGYYGWRMMGAGAGMVMGIDPTLLHVMQFHASAHFLGKQQNFSVLPLGIEDVPEKLRAFDSVFSMGILYHRRSPIEHLLQLRDCLRPGGELVLETLVIDGDATQVLVPEGRYAKMRNVWFLPSTQALKVWLQRCAYQNIQLLDVTPTRVDEQRRTAWMQFESLADFLDPDDANKTIEGLPAPKRAIFLATAP</sequence>
<evidence type="ECO:0000256" key="2">
    <source>
        <dbReference type="ARBA" id="ARBA00022694"/>
    </source>
</evidence>
<keyword evidence="4" id="KW-0489">Methyltransferase</keyword>
<feature type="binding site" evidence="3">
    <location>
        <position position="98"/>
    </location>
    <ligand>
        <name>carboxy-S-adenosyl-L-methionine</name>
        <dbReference type="ChEBI" id="CHEBI:134278"/>
    </ligand>
</feature>
<gene>
    <name evidence="4" type="primary">cmoB_2</name>
    <name evidence="3" type="synonym">cmoB</name>
    <name evidence="4" type="ORF">MBHS_02470</name>
</gene>